<feature type="transmembrane region" description="Helical" evidence="7">
    <location>
        <begin position="21"/>
        <end position="45"/>
    </location>
</feature>
<evidence type="ECO:0000313" key="9">
    <source>
        <dbReference type="Proteomes" id="UP000838412"/>
    </source>
</evidence>
<name>A0A8K0EIW0_BRALA</name>
<dbReference type="PANTHER" id="PTHR23320:SF158">
    <property type="entry name" value="CREB-BINDING PROTEIN-LIKE ISOFORM X1"/>
    <property type="match status" value="1"/>
</dbReference>
<dbReference type="AlphaFoldDB" id="A0A8K0EIW0"/>
<comment type="similarity">
    <text evidence="2">Belongs to the MS4A family.</text>
</comment>
<keyword evidence="3 7" id="KW-0812">Transmembrane</keyword>
<keyword evidence="4 7" id="KW-1133">Transmembrane helix</keyword>
<evidence type="ECO:0000256" key="6">
    <source>
        <dbReference type="SAM" id="MobiDB-lite"/>
    </source>
</evidence>
<feature type="transmembrane region" description="Helical" evidence="7">
    <location>
        <begin position="57"/>
        <end position="75"/>
    </location>
</feature>
<feature type="transmembrane region" description="Helical" evidence="7">
    <location>
        <begin position="82"/>
        <end position="104"/>
    </location>
</feature>
<dbReference type="InterPro" id="IPR030417">
    <property type="entry name" value="MS4A"/>
</dbReference>
<evidence type="ECO:0000256" key="7">
    <source>
        <dbReference type="SAM" id="Phobius"/>
    </source>
</evidence>
<dbReference type="OrthoDB" id="10061365at2759"/>
<dbReference type="Proteomes" id="UP000838412">
    <property type="component" value="Chromosome 2"/>
</dbReference>
<dbReference type="InterPro" id="IPR007237">
    <property type="entry name" value="CD20-like"/>
</dbReference>
<dbReference type="PANTHER" id="PTHR23320">
    <property type="entry name" value="MEMBRANE-SPANNING 4-DOMAINS SUBFAMILY A MS4A -RELATED"/>
    <property type="match status" value="1"/>
</dbReference>
<organism evidence="8 9">
    <name type="scientific">Branchiostoma lanceolatum</name>
    <name type="common">Common lancelet</name>
    <name type="synonym">Amphioxus lanceolatum</name>
    <dbReference type="NCBI Taxonomy" id="7740"/>
    <lineage>
        <taxon>Eukaryota</taxon>
        <taxon>Metazoa</taxon>
        <taxon>Chordata</taxon>
        <taxon>Cephalochordata</taxon>
        <taxon>Leptocardii</taxon>
        <taxon>Amphioxiformes</taxon>
        <taxon>Branchiostomatidae</taxon>
        <taxon>Branchiostoma</taxon>
    </lineage>
</organism>
<keyword evidence="5 7" id="KW-0472">Membrane</keyword>
<proteinExistence type="inferred from homology"/>
<evidence type="ECO:0000256" key="3">
    <source>
        <dbReference type="ARBA" id="ARBA00022692"/>
    </source>
</evidence>
<accession>A0A8K0EIW0</accession>
<feature type="compositionally biased region" description="Low complexity" evidence="6">
    <location>
        <begin position="334"/>
        <end position="343"/>
    </location>
</feature>
<dbReference type="Pfam" id="PF04103">
    <property type="entry name" value="CD20"/>
    <property type="match status" value="1"/>
</dbReference>
<feature type="compositionally biased region" description="Acidic residues" evidence="6">
    <location>
        <begin position="394"/>
        <end position="403"/>
    </location>
</feature>
<protein>
    <submittedName>
        <fullName evidence="8">Hypp1437 protein</fullName>
    </submittedName>
</protein>
<sequence>MFQQQPQPQPARSPKCFGNSAAKALSITQVVCGGVAIVLGVVIIVLGTGSSYTGYPIWMGALFLSTGIVGIFAAVRKTTCMMIPFMILSILSAFFTSIMLGLAATAVDYDRWRWCWEIQSYCNNTGARVAMDALLIVLALLEAGLSITTAMMTCFAVCPCCKAGGSDNCCSCDSQGYQPPAVAYQVGADGRLVQMPGQYAMQGGQPIAMTPFPASHPQHVTVLPAGAMAQQPLLVTQTPANVAAAQGNVGAGQGPRPQGNVVLVPAGQQAQGGAPVQPAQPQMIRALPTVGHGGNIQYVFATSTPIPMPQAASQQQPRVQSVPVPQVQFQQPIAPQPQAGSSPYPVQPQPQQQPPVVPQHETTAQPVAASPPPGYQPTDPGAPAGVNQAFQTHEEDDVPLIDE</sequence>
<keyword evidence="9" id="KW-1185">Reference proteome</keyword>
<evidence type="ECO:0000256" key="4">
    <source>
        <dbReference type="ARBA" id="ARBA00022989"/>
    </source>
</evidence>
<dbReference type="EMBL" id="OV696687">
    <property type="protein sequence ID" value="CAH1254966.1"/>
    <property type="molecule type" value="Genomic_DNA"/>
</dbReference>
<feature type="transmembrane region" description="Helical" evidence="7">
    <location>
        <begin position="133"/>
        <end position="158"/>
    </location>
</feature>
<feature type="compositionally biased region" description="Pro residues" evidence="6">
    <location>
        <begin position="345"/>
        <end position="357"/>
    </location>
</feature>
<comment type="subcellular location">
    <subcellularLocation>
        <location evidence="1">Membrane</location>
        <topology evidence="1">Multi-pass membrane protein</topology>
    </subcellularLocation>
</comment>
<evidence type="ECO:0000313" key="8">
    <source>
        <dbReference type="EMBL" id="CAH1254966.1"/>
    </source>
</evidence>
<gene>
    <name evidence="8" type="primary">Hypp1437</name>
    <name evidence="8" type="ORF">BLAG_LOCUS14175</name>
</gene>
<evidence type="ECO:0000256" key="5">
    <source>
        <dbReference type="ARBA" id="ARBA00023136"/>
    </source>
</evidence>
<reference evidence="8" key="1">
    <citation type="submission" date="2022-01" db="EMBL/GenBank/DDBJ databases">
        <authorList>
            <person name="Braso-Vives M."/>
        </authorList>
    </citation>
    <scope>NUCLEOTIDE SEQUENCE</scope>
</reference>
<evidence type="ECO:0000256" key="1">
    <source>
        <dbReference type="ARBA" id="ARBA00004141"/>
    </source>
</evidence>
<evidence type="ECO:0000256" key="2">
    <source>
        <dbReference type="ARBA" id="ARBA00009565"/>
    </source>
</evidence>
<feature type="region of interest" description="Disordered" evidence="6">
    <location>
        <begin position="334"/>
        <end position="403"/>
    </location>
</feature>
<dbReference type="GO" id="GO:0016020">
    <property type="term" value="C:membrane"/>
    <property type="evidence" value="ECO:0007669"/>
    <property type="project" value="UniProtKB-SubCell"/>
</dbReference>